<dbReference type="PANTHER" id="PTHR32063">
    <property type="match status" value="1"/>
</dbReference>
<feature type="transmembrane region" description="Helical" evidence="9">
    <location>
        <begin position="537"/>
        <end position="554"/>
    </location>
</feature>
<dbReference type="FunFam" id="3.30.70.1430:FF:000001">
    <property type="entry name" value="Efflux pump membrane transporter"/>
    <property type="match status" value="1"/>
</dbReference>
<dbReference type="HOGENOM" id="CLU_002755_1_1_0"/>
<name>F8C2W3_THEGP</name>
<reference evidence="10 11" key="1">
    <citation type="journal article" date="2013" name="Genome Announc.">
        <title>Complete genome sequence of the hyperthermophilic sulfate-reducing bacterium Thermodesulfobacterium geofontis OPF15T.</title>
        <authorList>
            <person name="Elkins J.G."/>
            <person name="Hamilton-Brehm S.D."/>
            <person name="Lucas S."/>
            <person name="Han J."/>
            <person name="Lapidus A."/>
            <person name="Cheng J.F."/>
            <person name="Goodwin L.A."/>
            <person name="Pitluck S."/>
            <person name="Peters L."/>
            <person name="Mikhailova N."/>
            <person name="Davenport K.W."/>
            <person name="Detter J.C."/>
            <person name="Han C.S."/>
            <person name="Tapia R."/>
            <person name="Land M.L."/>
            <person name="Hauser L."/>
            <person name="Kyrpides N.C."/>
            <person name="Ivanova N.N."/>
            <person name="Pagani I."/>
            <person name="Bruce D."/>
            <person name="Woyke T."/>
            <person name="Cottingham R.W."/>
        </authorList>
    </citation>
    <scope>NUCLEOTIDE SEQUENCE [LARGE SCALE GENOMIC DNA]</scope>
    <source>
        <strain evidence="10 11">OPF15</strain>
    </source>
</reference>
<dbReference type="AlphaFoldDB" id="F8C2W3"/>
<dbReference type="RefSeq" id="WP_013909042.1">
    <property type="nucleotide sequence ID" value="NC_015682.1"/>
</dbReference>
<feature type="transmembrane region" description="Helical" evidence="9">
    <location>
        <begin position="871"/>
        <end position="890"/>
    </location>
</feature>
<dbReference type="Pfam" id="PF00873">
    <property type="entry name" value="ACR_tran"/>
    <property type="match status" value="1"/>
</dbReference>
<dbReference type="OrthoDB" id="9759330at2"/>
<feature type="transmembrane region" description="Helical" evidence="9">
    <location>
        <begin position="12"/>
        <end position="33"/>
    </location>
</feature>
<keyword evidence="11" id="KW-1185">Reference proteome</keyword>
<dbReference type="GO" id="GO:0015562">
    <property type="term" value="F:efflux transmembrane transporter activity"/>
    <property type="evidence" value="ECO:0007669"/>
    <property type="project" value="InterPro"/>
</dbReference>
<dbReference type="Proteomes" id="UP000006583">
    <property type="component" value="Chromosome"/>
</dbReference>
<evidence type="ECO:0000256" key="3">
    <source>
        <dbReference type="ARBA" id="ARBA00022448"/>
    </source>
</evidence>
<keyword evidence="6 9" id="KW-0812">Transmembrane</keyword>
<dbReference type="InterPro" id="IPR027463">
    <property type="entry name" value="AcrB_DN_DC_subdom"/>
</dbReference>
<comment type="subcellular location">
    <subcellularLocation>
        <location evidence="1">Cell inner membrane</location>
        <topology evidence="1">Multi-pass membrane protein</topology>
    </subcellularLocation>
</comment>
<keyword evidence="4" id="KW-1003">Cell membrane</keyword>
<evidence type="ECO:0000256" key="1">
    <source>
        <dbReference type="ARBA" id="ARBA00004429"/>
    </source>
</evidence>
<organism evidence="10 11">
    <name type="scientific">Thermodesulfobacterium geofontis (strain OPF15)</name>
    <dbReference type="NCBI Taxonomy" id="795359"/>
    <lineage>
        <taxon>Bacteria</taxon>
        <taxon>Pseudomonadati</taxon>
        <taxon>Thermodesulfobacteriota</taxon>
        <taxon>Thermodesulfobacteria</taxon>
        <taxon>Thermodesulfobacteriales</taxon>
        <taxon>Thermodesulfobacteriaceae</taxon>
        <taxon>Thermodesulfobacterium</taxon>
    </lineage>
</organism>
<evidence type="ECO:0000256" key="8">
    <source>
        <dbReference type="ARBA" id="ARBA00023136"/>
    </source>
</evidence>
<dbReference type="Gene3D" id="3.30.70.1440">
    <property type="entry name" value="Multidrug efflux transporter AcrB pore domain"/>
    <property type="match status" value="1"/>
</dbReference>
<feature type="transmembrane region" description="Helical" evidence="9">
    <location>
        <begin position="443"/>
        <end position="465"/>
    </location>
</feature>
<dbReference type="PATRIC" id="fig|795359.3.peg.227"/>
<feature type="transmembrane region" description="Helical" evidence="9">
    <location>
        <begin position="368"/>
        <end position="388"/>
    </location>
</feature>
<dbReference type="InterPro" id="IPR001036">
    <property type="entry name" value="Acrflvin-R"/>
</dbReference>
<keyword evidence="5" id="KW-0997">Cell inner membrane</keyword>
<dbReference type="Gene3D" id="3.30.2090.10">
    <property type="entry name" value="Multidrug efflux transporter AcrB TolC docking domain, DN and DC subdomains"/>
    <property type="match status" value="2"/>
</dbReference>
<feature type="transmembrane region" description="Helical" evidence="9">
    <location>
        <begin position="394"/>
        <end position="415"/>
    </location>
</feature>
<sequence length="1044" mass="116239">MISQFFIRRPRVALVSAIAVVLLGLISLSVLPVKEYPALTPPQIVVTARYPGADSETIAKTVAAPLEEAINGVDGMLYMVSSSTSAGVYTLNVYFEVGWDPNVAKMDVNNRVQIALPRLPEEVRRLGVEVRERSPDILKVVAFYSEGGQRDVVELANFLLINVIDELKRVPGVADAILVDPKVYSIRVWLLPDKLSMYGLTPLEIYQAISQQNQQFTAGALADEPTTERPFFTYVLRGSDRFSSAKQFEEILVKVLPDGSTLKLKDVARVELTSEQFNRNSFFKKQKVLPVPIFLTSRANALEVSKLIDEKLKELSKTWPPDIKYYFPYNPTVFVKESIKEVWITFGLAILFVVIVTYFFLGGLAPTIVPTLAIPVSIFGAFIVMYVLGFSVNLLTLFGLILAIGLVVDDAIIVVENVERHMEEGLPVKEATLKAMEELTSPLIAIVLVLSAVFIPASLVGGFIGRFYQQFAVAIASSVLISGMTALVFSPVLCTLLLRERELHKRPIYPVYLFQLIFNRARESYVERIKFLLKRPAIFVLLFLLILPLTYVLIKRLPTALVPTEDKGALFLIGNLPPGSSLKRTEEVLSKIEDIFMKNPYIDRYVAISGFDLQGFTYSTDSLGGFIGLIDWSKRTKKEETSFALTQRINKELSQIREAVLFVVSPPAIMGFGRVGGFDLYLEDRTGGDIRQMFEVAQGFINKLRERKELTLVRTTFNPSNPYFEVIVDRTKAEAYGVSVNDVYKTLSMTLGASYVNDFNLFDRVYRVYLQAEFDYRKAFDDLSKVYVKNKNGVPIPVANLVEIKPLSRPQLLERHNQFKAVRILGEPASGYTTGDAIRVVEKVAKATLPPGYTIGWVGQSLQEVLSQQKGYVVLAMAVLFVYLILVALYESWLAPIAVILSIPFALLGASLTLNLLKLPNDVYFQVGLVTLVGLSAKNAILVVEFAEERIRRGMDIISAILEASYLRFRPIVMTSFAFIAGAIPLALSTGAGAMSRHVIGWTVVGGMLFATLLGTLFIPLLYYVIKALSLKSLKILKRGKENA</sequence>
<proteinExistence type="inferred from homology"/>
<dbReference type="EMBL" id="CP002829">
    <property type="protein sequence ID" value="AEH22342.1"/>
    <property type="molecule type" value="Genomic_DNA"/>
</dbReference>
<dbReference type="Gene3D" id="3.30.70.1320">
    <property type="entry name" value="Multidrug efflux transporter AcrB pore domain like"/>
    <property type="match status" value="1"/>
</dbReference>
<dbReference type="eggNOG" id="COG0841">
    <property type="taxonomic scope" value="Bacteria"/>
</dbReference>
<evidence type="ECO:0000256" key="2">
    <source>
        <dbReference type="ARBA" id="ARBA00010942"/>
    </source>
</evidence>
<feature type="transmembrane region" description="Helical" evidence="9">
    <location>
        <begin position="923"/>
        <end position="946"/>
    </location>
</feature>
<dbReference type="GO" id="GO:0009636">
    <property type="term" value="P:response to toxic substance"/>
    <property type="evidence" value="ECO:0007669"/>
    <property type="project" value="UniProtKB-ARBA"/>
</dbReference>
<dbReference type="Gene3D" id="3.30.70.1430">
    <property type="entry name" value="Multidrug efflux transporter AcrB pore domain"/>
    <property type="match status" value="2"/>
</dbReference>
<comment type="similarity">
    <text evidence="2">Belongs to the resistance-nodulation-cell division (RND) (TC 2.A.6) family.</text>
</comment>
<feature type="transmembrane region" description="Helical" evidence="9">
    <location>
        <begin position="471"/>
        <end position="498"/>
    </location>
</feature>
<dbReference type="GO" id="GO:0042910">
    <property type="term" value="F:xenobiotic transmembrane transporter activity"/>
    <property type="evidence" value="ECO:0007669"/>
    <property type="project" value="TreeGrafter"/>
</dbReference>
<keyword evidence="8 9" id="KW-0472">Membrane</keyword>
<dbReference type="InterPro" id="IPR004764">
    <property type="entry name" value="MdtF-like"/>
</dbReference>
<evidence type="ECO:0000313" key="10">
    <source>
        <dbReference type="EMBL" id="AEH22342.1"/>
    </source>
</evidence>
<dbReference type="PANTHER" id="PTHR32063:SF24">
    <property type="entry name" value="CATION EFFLUX SYSTEM (ACRB_ACRD_ACRF FAMILY)"/>
    <property type="match status" value="1"/>
</dbReference>
<evidence type="ECO:0000256" key="7">
    <source>
        <dbReference type="ARBA" id="ARBA00022989"/>
    </source>
</evidence>
<dbReference type="KEGG" id="top:TOPB45_0227"/>
<dbReference type="NCBIfam" id="TIGR00915">
    <property type="entry name" value="2A0602"/>
    <property type="match status" value="1"/>
</dbReference>
<dbReference type="GO" id="GO:0005886">
    <property type="term" value="C:plasma membrane"/>
    <property type="evidence" value="ECO:0007669"/>
    <property type="project" value="UniProtKB-SubCell"/>
</dbReference>
<feature type="transmembrane region" description="Helical" evidence="9">
    <location>
        <begin position="342"/>
        <end position="361"/>
    </location>
</feature>
<dbReference type="Gene3D" id="1.20.1640.10">
    <property type="entry name" value="Multidrug efflux transporter AcrB transmembrane domain"/>
    <property type="match status" value="2"/>
</dbReference>
<feature type="transmembrane region" description="Helical" evidence="9">
    <location>
        <begin position="897"/>
        <end position="917"/>
    </location>
</feature>
<keyword evidence="3" id="KW-0813">Transport</keyword>
<evidence type="ECO:0000256" key="4">
    <source>
        <dbReference type="ARBA" id="ARBA00022475"/>
    </source>
</evidence>
<accession>F8C2W3</accession>
<keyword evidence="7 9" id="KW-1133">Transmembrane helix</keyword>
<evidence type="ECO:0000256" key="6">
    <source>
        <dbReference type="ARBA" id="ARBA00022692"/>
    </source>
</evidence>
<evidence type="ECO:0000256" key="5">
    <source>
        <dbReference type="ARBA" id="ARBA00022519"/>
    </source>
</evidence>
<feature type="transmembrane region" description="Helical" evidence="9">
    <location>
        <begin position="967"/>
        <end position="988"/>
    </location>
</feature>
<gene>
    <name evidence="10" type="ordered locus">TOPB45_0227</name>
</gene>
<dbReference type="PRINTS" id="PR00702">
    <property type="entry name" value="ACRIFLAVINRP"/>
</dbReference>
<dbReference type="SUPFAM" id="SSF82866">
    <property type="entry name" value="Multidrug efflux transporter AcrB transmembrane domain"/>
    <property type="match status" value="2"/>
</dbReference>
<dbReference type="SUPFAM" id="SSF82714">
    <property type="entry name" value="Multidrug efflux transporter AcrB TolC docking domain, DN and DC subdomains"/>
    <property type="match status" value="2"/>
</dbReference>
<feature type="transmembrane region" description="Helical" evidence="9">
    <location>
        <begin position="1000"/>
        <end position="1026"/>
    </location>
</feature>
<dbReference type="FunFam" id="1.20.1640.10:FF:000001">
    <property type="entry name" value="Efflux pump membrane transporter"/>
    <property type="match status" value="1"/>
</dbReference>
<dbReference type="STRING" id="795359.TOPB45_0227"/>
<evidence type="ECO:0000313" key="11">
    <source>
        <dbReference type="Proteomes" id="UP000006583"/>
    </source>
</evidence>
<evidence type="ECO:0000256" key="9">
    <source>
        <dbReference type="SAM" id="Phobius"/>
    </source>
</evidence>
<protein>
    <submittedName>
        <fullName evidence="10">Transporter, hydrophobe/amphiphile efflux-1 (HAE1) family</fullName>
    </submittedName>
</protein>
<dbReference type="SUPFAM" id="SSF82693">
    <property type="entry name" value="Multidrug efflux transporter AcrB pore domain, PN1, PN2, PC1 and PC2 subdomains"/>
    <property type="match status" value="3"/>
</dbReference>